<evidence type="ECO:0000256" key="6">
    <source>
        <dbReference type="ARBA" id="ARBA00038076"/>
    </source>
</evidence>
<feature type="transmembrane region" description="Helical" evidence="7">
    <location>
        <begin position="410"/>
        <end position="429"/>
    </location>
</feature>
<proteinExistence type="inferred from homology"/>
<evidence type="ECO:0000256" key="5">
    <source>
        <dbReference type="ARBA" id="ARBA00023136"/>
    </source>
</evidence>
<evidence type="ECO:0000256" key="1">
    <source>
        <dbReference type="ARBA" id="ARBA00004651"/>
    </source>
</evidence>
<sequence>MFKLGYRLLISRKSWFILLVTTIAIVLASIIAVSTASESIKIGLKEQAYSDYGEHTLVLLDSIESKETLNANGDIKKIGGIGIMGNIELRDEFIATVGTLDKQALEMGRIELLNGSFPNRENEVAIESSYLSLVDKNWKIGEKKILKINNKELELILSGIVKDYSAKWTVSNNVQKGVNDFPNIILSNKNKLEIESQNFLVRLNGNNGNIDSMQEKSSDFLVDHTGFINERLFYNGLTNYQEIAIISFVFQIIILLGSFVSMYCLFYFFNINQQRKLAVLKTVGSTNLNLLKLNLYQIFILLLIGLFLSLPLLYFLYVWIINNTFNISNLNLSNILYIIVIVVICIVGVFYITLHSSYLSINFIKDSSINTLLKEPHSNNIKTNKIPIKVNDFTMRKVLNQLQTKPKHSLLVILTLTLSILIINFSFFVEKESAGIWNTKIDYYLNSQEIYSYDVVNNLTVLHQEGLTFSPEVVYQLEEDPSIKYLEKTPFMVDVHPLLKKDLLNNAIKNWLIENNFSDVTYYDDYIIPNVRYVLVDESEFSKLYPNLVYEDLLGKVILYNPAYTQELDLNELNGEELTFIQKKKEDSSYKTKNWDFEILNMYNGPFTLEISESIDIQYTDFVVVMAEETAIDEGLFSGYNEISIYLEDQIGRKDIEQLESELSEIIALTPGSLYQKISTLIEDDKRISLFVGYLGKLAYLISVILSIVSTTVIIFSKYRMTKKEWGIYLTLGMKKKEIYYLLLLEMLFYIIIATILSLIVFSLTQLLDNLYPYFFYLQYFCLSVLFILFLIMIGWYVIVIIIKHQSIYSLIREEE</sequence>
<protein>
    <submittedName>
        <fullName evidence="9">ABC transporter permease</fullName>
    </submittedName>
</protein>
<dbReference type="Pfam" id="PF02687">
    <property type="entry name" value="FtsX"/>
    <property type="match status" value="2"/>
</dbReference>
<feature type="transmembrane region" description="Helical" evidence="7">
    <location>
        <begin position="243"/>
        <end position="269"/>
    </location>
</feature>
<reference evidence="9 10" key="1">
    <citation type="submission" date="2021-05" db="EMBL/GenBank/DDBJ databases">
        <title>Ornithinibacillus massiliensis sp. nov.</title>
        <authorList>
            <person name="Iwaza R."/>
            <person name="Lagier J.-C."/>
            <person name="Raoult D."/>
        </authorList>
    </citation>
    <scope>NUCLEOTIDE SEQUENCE [LARGE SCALE GENOMIC DNA]</scope>
    <source>
        <strain evidence="9 10">Marseille-P3601</strain>
    </source>
</reference>
<feature type="transmembrane region" description="Helical" evidence="7">
    <location>
        <begin position="335"/>
        <end position="354"/>
    </location>
</feature>
<name>A0ABS5M970_9BACI</name>
<feature type="domain" description="ABC3 transporter permease C-terminal" evidence="8">
    <location>
        <begin position="699"/>
        <end position="807"/>
    </location>
</feature>
<feature type="transmembrane region" description="Helical" evidence="7">
    <location>
        <begin position="774"/>
        <end position="803"/>
    </location>
</feature>
<dbReference type="RefSeq" id="WP_211740808.1">
    <property type="nucleotide sequence ID" value="NZ_JAGXBY010000001.1"/>
</dbReference>
<dbReference type="InterPro" id="IPR003838">
    <property type="entry name" value="ABC3_permease_C"/>
</dbReference>
<keyword evidence="5 7" id="KW-0472">Membrane</keyword>
<evidence type="ECO:0000313" key="9">
    <source>
        <dbReference type="EMBL" id="MBS3678695.1"/>
    </source>
</evidence>
<gene>
    <name evidence="9" type="ORF">KGF86_00545</name>
</gene>
<comment type="similarity">
    <text evidence="6">Belongs to the ABC-4 integral membrane protein family.</text>
</comment>
<evidence type="ECO:0000256" key="7">
    <source>
        <dbReference type="SAM" id="Phobius"/>
    </source>
</evidence>
<accession>A0ABS5M970</accession>
<feature type="transmembrane region" description="Helical" evidence="7">
    <location>
        <begin position="698"/>
        <end position="719"/>
    </location>
</feature>
<keyword evidence="3 7" id="KW-0812">Transmembrane</keyword>
<dbReference type="InterPro" id="IPR050250">
    <property type="entry name" value="Macrolide_Exporter_MacB"/>
</dbReference>
<evidence type="ECO:0000256" key="2">
    <source>
        <dbReference type="ARBA" id="ARBA00022475"/>
    </source>
</evidence>
<keyword evidence="4 7" id="KW-1133">Transmembrane helix</keyword>
<evidence type="ECO:0000256" key="3">
    <source>
        <dbReference type="ARBA" id="ARBA00022692"/>
    </source>
</evidence>
<evidence type="ECO:0000256" key="4">
    <source>
        <dbReference type="ARBA" id="ARBA00022989"/>
    </source>
</evidence>
<keyword evidence="10" id="KW-1185">Reference proteome</keyword>
<organism evidence="9 10">
    <name type="scientific">Ornithinibacillus massiliensis</name>
    <dbReference type="NCBI Taxonomy" id="1944633"/>
    <lineage>
        <taxon>Bacteria</taxon>
        <taxon>Bacillati</taxon>
        <taxon>Bacillota</taxon>
        <taxon>Bacilli</taxon>
        <taxon>Bacillales</taxon>
        <taxon>Bacillaceae</taxon>
        <taxon>Ornithinibacillus</taxon>
    </lineage>
</organism>
<evidence type="ECO:0000259" key="8">
    <source>
        <dbReference type="Pfam" id="PF02687"/>
    </source>
</evidence>
<comment type="subcellular location">
    <subcellularLocation>
        <location evidence="1">Cell membrane</location>
        <topology evidence="1">Multi-pass membrane protein</topology>
    </subcellularLocation>
</comment>
<dbReference type="EMBL" id="JAGXBY010000001">
    <property type="protein sequence ID" value="MBS3678695.1"/>
    <property type="molecule type" value="Genomic_DNA"/>
</dbReference>
<feature type="domain" description="ABC3 transporter permease C-terminal" evidence="8">
    <location>
        <begin position="249"/>
        <end position="364"/>
    </location>
</feature>
<dbReference type="PANTHER" id="PTHR30572:SF4">
    <property type="entry name" value="ABC TRANSPORTER PERMEASE YTRF"/>
    <property type="match status" value="1"/>
</dbReference>
<evidence type="ECO:0000313" key="10">
    <source>
        <dbReference type="Proteomes" id="UP000681870"/>
    </source>
</evidence>
<feature type="transmembrane region" description="Helical" evidence="7">
    <location>
        <begin position="298"/>
        <end position="320"/>
    </location>
</feature>
<dbReference type="PANTHER" id="PTHR30572">
    <property type="entry name" value="MEMBRANE COMPONENT OF TRANSPORTER-RELATED"/>
    <property type="match status" value="1"/>
</dbReference>
<keyword evidence="2" id="KW-1003">Cell membrane</keyword>
<feature type="transmembrane region" description="Helical" evidence="7">
    <location>
        <begin position="739"/>
        <end position="762"/>
    </location>
</feature>
<comment type="caution">
    <text evidence="9">The sequence shown here is derived from an EMBL/GenBank/DDBJ whole genome shotgun (WGS) entry which is preliminary data.</text>
</comment>
<dbReference type="Proteomes" id="UP000681870">
    <property type="component" value="Unassembled WGS sequence"/>
</dbReference>